<name>A0A0J1K1W4_9GAMM</name>
<feature type="domain" description="Baseplate protein J-like barrel" evidence="1">
    <location>
        <begin position="116"/>
        <end position="196"/>
    </location>
</feature>
<sequence length="395" mass="43883">MADIPQPDYEQIVKDAGIPTDKESWKAVLKAEMEKAGSVINNDSRFSPFWRMIEAAVINCTTWLINILLVKHILPNMFLATAQDHYLDLLAWACRVDRKPHSKAKGQVAFQRSAVKGPALIIPKDTWVQTEAINGHIYRVRVTEDTTLPEDETSVVATVEAEEAGAAYNLGGGYYHILPQAIPGIAAATNTDDWLTEAGADKESDDDLRLRVRNQWSAVAKWHIDAAYRSLLMEKAGIQNDNIHFEHNAPRGPGTANALILLDTGEPAAEMIEMLNNHIRDNGQHGHGDDLKVMAMPGVEQDVSVQVWPALTLTLEERDTLVSQVEHFIRAAFRENTDYSPTRTNPIARFSFSRLGQELHDQFPGVASLEFGQPDIVNNLTIPRLRNLEVALAAS</sequence>
<dbReference type="PATRIC" id="fig|320778.3.peg.3056"/>
<dbReference type="Proteomes" id="UP000035909">
    <property type="component" value="Unassembled WGS sequence"/>
</dbReference>
<evidence type="ECO:0000259" key="1">
    <source>
        <dbReference type="Pfam" id="PF04865"/>
    </source>
</evidence>
<proteinExistence type="predicted"/>
<comment type="caution">
    <text evidence="2">The sequence shown here is derived from an EMBL/GenBank/DDBJ whole genome shotgun (WGS) entry which is preliminary data.</text>
</comment>
<dbReference type="STRING" id="320778.ABT57_14045"/>
<evidence type="ECO:0000313" key="3">
    <source>
        <dbReference type="Proteomes" id="UP000035909"/>
    </source>
</evidence>
<dbReference type="InterPro" id="IPR006949">
    <property type="entry name" value="Barrel_Baseplate_J-like"/>
</dbReference>
<keyword evidence="3" id="KW-1185">Reference proteome</keyword>
<organism evidence="2 3">
    <name type="scientific">Photobacterium ganghwense</name>
    <dbReference type="NCBI Taxonomy" id="320778"/>
    <lineage>
        <taxon>Bacteria</taxon>
        <taxon>Pseudomonadati</taxon>
        <taxon>Pseudomonadota</taxon>
        <taxon>Gammaproteobacteria</taxon>
        <taxon>Vibrionales</taxon>
        <taxon>Vibrionaceae</taxon>
        <taxon>Photobacterium</taxon>
    </lineage>
</organism>
<dbReference type="EMBL" id="LDOU01000015">
    <property type="protein sequence ID" value="KLV08432.1"/>
    <property type="molecule type" value="Genomic_DNA"/>
</dbReference>
<dbReference type="OrthoDB" id="6103450at2"/>
<dbReference type="RefSeq" id="WP_047886330.1">
    <property type="nucleotide sequence ID" value="NZ_CP071326.1"/>
</dbReference>
<evidence type="ECO:0000313" key="2">
    <source>
        <dbReference type="EMBL" id="KLV08432.1"/>
    </source>
</evidence>
<protein>
    <submittedName>
        <fullName evidence="2">Phage protein</fullName>
    </submittedName>
</protein>
<gene>
    <name evidence="2" type="ORF">ABT57_14045</name>
</gene>
<dbReference type="AlphaFoldDB" id="A0A0J1K1W4"/>
<dbReference type="Pfam" id="PF04865">
    <property type="entry name" value="Baseplate_J"/>
    <property type="match status" value="1"/>
</dbReference>
<reference evidence="2 3" key="1">
    <citation type="submission" date="2015-05" db="EMBL/GenBank/DDBJ databases">
        <title>Photobacterium galathea sp. nov.</title>
        <authorList>
            <person name="Machado H."/>
            <person name="Gram L."/>
        </authorList>
    </citation>
    <scope>NUCLEOTIDE SEQUENCE [LARGE SCALE GENOMIC DNA]</scope>
    <source>
        <strain evidence="2 3">DSM 22954</strain>
    </source>
</reference>
<accession>A0A0J1K1W4</accession>